<dbReference type="EMBL" id="PDYF01000011">
    <property type="protein sequence ID" value="PHU35004.1"/>
    <property type="molecule type" value="Genomic_DNA"/>
</dbReference>
<comment type="caution">
    <text evidence="4">The sequence shown here is derived from an EMBL/GenBank/DDBJ whole genome shotgun (WGS) entry which is preliminary data.</text>
</comment>
<evidence type="ECO:0000256" key="1">
    <source>
        <dbReference type="ARBA" id="ARBA00022603"/>
    </source>
</evidence>
<reference evidence="4 5" key="2">
    <citation type="submission" date="2017-10" db="EMBL/GenBank/DDBJ databases">
        <authorList>
            <person name="Banno H."/>
            <person name="Chua N.-H."/>
        </authorList>
    </citation>
    <scope>NUCLEOTIDE SEQUENCE [LARGE SCALE GENOMIC DNA]</scope>
    <source>
        <strain evidence="4 5">JK626</strain>
    </source>
</reference>
<sequence>MRIISGSKRGMLLETPEGLDTRPTSDRIKETLFNMIASEIYDSYFLDLFSGSGQIGLEALSRGAREAIFVEKDKKAIACIEKNISKAKFGDNCTLYKEDVFSVLNRLNNHEVFDVIFMDPPYNKLIEKQVLETLSNLKSVSEDTLIIVEASLETDFDYVGDLGFEIIKEKIYKTNKHLFIKKA</sequence>
<dbReference type="InterPro" id="IPR029063">
    <property type="entry name" value="SAM-dependent_MTases_sf"/>
</dbReference>
<protein>
    <submittedName>
        <fullName evidence="4">16S rRNA (Guanine(966)-N(2))-methyltransferase RsmD</fullName>
    </submittedName>
</protein>
<evidence type="ECO:0000256" key="3">
    <source>
        <dbReference type="SAM" id="MobiDB-lite"/>
    </source>
</evidence>
<feature type="region of interest" description="Disordered" evidence="3">
    <location>
        <begin position="1"/>
        <end position="21"/>
    </location>
</feature>
<organism evidence="4 5">
    <name type="scientific">Pseudobutyrivibrio ruminis</name>
    <dbReference type="NCBI Taxonomy" id="46206"/>
    <lineage>
        <taxon>Bacteria</taxon>
        <taxon>Bacillati</taxon>
        <taxon>Bacillota</taxon>
        <taxon>Clostridia</taxon>
        <taxon>Lachnospirales</taxon>
        <taxon>Lachnospiraceae</taxon>
        <taxon>Pseudobutyrivibrio</taxon>
    </lineage>
</organism>
<name>A0A2G3DVG8_9FIRM</name>
<evidence type="ECO:0000256" key="2">
    <source>
        <dbReference type="ARBA" id="ARBA00022679"/>
    </source>
</evidence>
<dbReference type="PIRSF" id="PIRSF004553">
    <property type="entry name" value="CHP00095"/>
    <property type="match status" value="1"/>
</dbReference>
<dbReference type="GO" id="GO:0031167">
    <property type="term" value="P:rRNA methylation"/>
    <property type="evidence" value="ECO:0007669"/>
    <property type="project" value="InterPro"/>
</dbReference>
<dbReference type="CDD" id="cd02440">
    <property type="entry name" value="AdoMet_MTases"/>
    <property type="match status" value="1"/>
</dbReference>
<dbReference type="PROSITE" id="PS00092">
    <property type="entry name" value="N6_MTASE"/>
    <property type="match status" value="1"/>
</dbReference>
<dbReference type="NCBIfam" id="TIGR00095">
    <property type="entry name" value="16S rRNA (guanine(966)-N(2))-methyltransferase RsmD"/>
    <property type="match status" value="1"/>
</dbReference>
<dbReference type="AlphaFoldDB" id="A0A2G3DVG8"/>
<dbReference type="GO" id="GO:0003676">
    <property type="term" value="F:nucleic acid binding"/>
    <property type="evidence" value="ECO:0007669"/>
    <property type="project" value="InterPro"/>
</dbReference>
<dbReference type="InterPro" id="IPR002052">
    <property type="entry name" value="DNA_methylase_N6_adenine_CS"/>
</dbReference>
<dbReference type="Gene3D" id="3.40.50.150">
    <property type="entry name" value="Vaccinia Virus protein VP39"/>
    <property type="match status" value="1"/>
</dbReference>
<keyword evidence="1 4" id="KW-0489">Methyltransferase</keyword>
<gene>
    <name evidence="4" type="primary">rsmD</name>
    <name evidence="4" type="ORF">CSX01_06625</name>
</gene>
<dbReference type="SUPFAM" id="SSF53335">
    <property type="entry name" value="S-adenosyl-L-methionine-dependent methyltransferases"/>
    <property type="match status" value="1"/>
</dbReference>
<dbReference type="GO" id="GO:0008168">
    <property type="term" value="F:methyltransferase activity"/>
    <property type="evidence" value="ECO:0007669"/>
    <property type="project" value="UniProtKB-KW"/>
</dbReference>
<keyword evidence="2 4" id="KW-0808">Transferase</keyword>
<reference evidence="4 5" key="1">
    <citation type="submission" date="2017-10" db="EMBL/GenBank/DDBJ databases">
        <title>Resolving the taxonomy of Roseburia spp., Eubacterium rectale and Agathobacter spp. through phylogenomic analysis.</title>
        <authorList>
            <person name="Sheridan P.O."/>
            <person name="Walker A.W."/>
            <person name="Duncan S.H."/>
            <person name="Scott K.P."/>
            <person name="Toole P.W.O."/>
            <person name="Luis P."/>
            <person name="Flint H.J."/>
        </authorList>
    </citation>
    <scope>NUCLEOTIDE SEQUENCE [LARGE SCALE GENOMIC DNA]</scope>
    <source>
        <strain evidence="4 5">JK626</strain>
    </source>
</reference>
<dbReference type="PANTHER" id="PTHR43542">
    <property type="entry name" value="METHYLTRANSFERASE"/>
    <property type="match status" value="1"/>
</dbReference>
<dbReference type="Pfam" id="PF03602">
    <property type="entry name" value="Cons_hypoth95"/>
    <property type="match status" value="1"/>
</dbReference>
<evidence type="ECO:0000313" key="4">
    <source>
        <dbReference type="EMBL" id="PHU35004.1"/>
    </source>
</evidence>
<dbReference type="RefSeq" id="WP_099391844.1">
    <property type="nucleotide sequence ID" value="NZ_PDYF01000011.1"/>
</dbReference>
<proteinExistence type="predicted"/>
<dbReference type="PANTHER" id="PTHR43542:SF1">
    <property type="entry name" value="METHYLTRANSFERASE"/>
    <property type="match status" value="1"/>
</dbReference>
<dbReference type="InterPro" id="IPR004398">
    <property type="entry name" value="RNA_MeTrfase_RsmD"/>
</dbReference>
<evidence type="ECO:0000313" key="5">
    <source>
        <dbReference type="Proteomes" id="UP000225889"/>
    </source>
</evidence>
<dbReference type="Proteomes" id="UP000225889">
    <property type="component" value="Unassembled WGS sequence"/>
</dbReference>
<accession>A0A2G3DVG8</accession>